<dbReference type="PROSITE" id="PS50022">
    <property type="entry name" value="FA58C_3"/>
    <property type="match status" value="1"/>
</dbReference>
<dbReference type="InterPro" id="IPR000421">
    <property type="entry name" value="FA58C"/>
</dbReference>
<dbReference type="OrthoDB" id="5985199at2759"/>
<sequence>MHWAEYKENSVTWVFSANKDRHTVVENLLVTAFNARLIRFHPKTYQGYTSMRAEVYGCRN</sequence>
<comment type="caution">
    <text evidence="2">The sequence shown here is derived from an EMBL/GenBank/DDBJ whole genome shotgun (WGS) entry which is preliminary data.</text>
</comment>
<dbReference type="EMBL" id="MU825402">
    <property type="protein sequence ID" value="KAJ7392181.1"/>
    <property type="molecule type" value="Genomic_DNA"/>
</dbReference>
<accession>A0A9X0A2C0</accession>
<proteinExistence type="predicted"/>
<evidence type="ECO:0000313" key="2">
    <source>
        <dbReference type="EMBL" id="KAJ7392181.1"/>
    </source>
</evidence>
<dbReference type="AlphaFoldDB" id="A0A9X0A2C0"/>
<feature type="domain" description="F5/8 type C" evidence="1">
    <location>
        <begin position="1"/>
        <end position="58"/>
    </location>
</feature>
<dbReference type="PROSITE" id="PS01286">
    <property type="entry name" value="FA58C_2"/>
    <property type="match status" value="1"/>
</dbReference>
<evidence type="ECO:0000313" key="3">
    <source>
        <dbReference type="Proteomes" id="UP001163046"/>
    </source>
</evidence>
<dbReference type="SUPFAM" id="SSF49785">
    <property type="entry name" value="Galactose-binding domain-like"/>
    <property type="match status" value="1"/>
</dbReference>
<dbReference type="Proteomes" id="UP001163046">
    <property type="component" value="Unassembled WGS sequence"/>
</dbReference>
<feature type="non-terminal residue" evidence="2">
    <location>
        <position position="60"/>
    </location>
</feature>
<name>A0A9X0A2C0_9CNID</name>
<dbReference type="Gene3D" id="2.60.120.260">
    <property type="entry name" value="Galactose-binding domain-like"/>
    <property type="match status" value="1"/>
</dbReference>
<dbReference type="InterPro" id="IPR008979">
    <property type="entry name" value="Galactose-bd-like_sf"/>
</dbReference>
<gene>
    <name evidence="2" type="ORF">OS493_013553</name>
</gene>
<evidence type="ECO:0000259" key="1">
    <source>
        <dbReference type="PROSITE" id="PS50022"/>
    </source>
</evidence>
<reference evidence="2" key="1">
    <citation type="submission" date="2023-01" db="EMBL/GenBank/DDBJ databases">
        <title>Genome assembly of the deep-sea coral Lophelia pertusa.</title>
        <authorList>
            <person name="Herrera S."/>
            <person name="Cordes E."/>
        </authorList>
    </citation>
    <scope>NUCLEOTIDE SEQUENCE</scope>
    <source>
        <strain evidence="2">USNM1676648</strain>
        <tissue evidence="2">Polyp</tissue>
    </source>
</reference>
<protein>
    <recommendedName>
        <fullName evidence="1">F5/8 type C domain-containing protein</fullName>
    </recommendedName>
</protein>
<keyword evidence="3" id="KW-1185">Reference proteome</keyword>
<dbReference type="PANTHER" id="PTHR24543">
    <property type="entry name" value="MULTICOPPER OXIDASE-RELATED"/>
    <property type="match status" value="1"/>
</dbReference>
<organism evidence="2 3">
    <name type="scientific">Desmophyllum pertusum</name>
    <dbReference type="NCBI Taxonomy" id="174260"/>
    <lineage>
        <taxon>Eukaryota</taxon>
        <taxon>Metazoa</taxon>
        <taxon>Cnidaria</taxon>
        <taxon>Anthozoa</taxon>
        <taxon>Hexacorallia</taxon>
        <taxon>Scleractinia</taxon>
        <taxon>Caryophylliina</taxon>
        <taxon>Caryophylliidae</taxon>
        <taxon>Desmophyllum</taxon>
    </lineage>
</organism>